<evidence type="ECO:0000256" key="2">
    <source>
        <dbReference type="ARBA" id="ARBA00023125"/>
    </source>
</evidence>
<dbReference type="AlphaFoldDB" id="A0A0S2F8M3"/>
<gene>
    <name evidence="7" type="ORF">LA76x_1759</name>
</gene>
<dbReference type="PATRIC" id="fig|84531.8.peg.1785"/>
<accession>A0A0S2F8M3</accession>
<feature type="DNA-binding region" description="H-T-H motif" evidence="4">
    <location>
        <begin position="51"/>
        <end position="70"/>
    </location>
</feature>
<reference evidence="7 8" key="1">
    <citation type="journal article" date="2015" name="BMC Genomics">
        <title>Comparative genomics and metabolic profiling of the genus Lysobacter.</title>
        <authorList>
            <person name="de Bruijn I."/>
            <person name="Cheng X."/>
            <person name="de Jager V."/>
            <person name="Exposito R.G."/>
            <person name="Watrous J."/>
            <person name="Patel N."/>
            <person name="Postma J."/>
            <person name="Dorrestein P.C."/>
            <person name="Kobayashi D."/>
            <person name="Raaijmakers J.M."/>
        </authorList>
    </citation>
    <scope>NUCLEOTIDE SEQUENCE [LARGE SCALE GENOMIC DNA]</scope>
    <source>
        <strain evidence="7 8">76</strain>
    </source>
</reference>
<keyword evidence="1" id="KW-0805">Transcription regulation</keyword>
<dbReference type="PANTHER" id="PTHR30055">
    <property type="entry name" value="HTH-TYPE TRANSCRIPTIONAL REGULATOR RUTR"/>
    <property type="match status" value="1"/>
</dbReference>
<dbReference type="InterPro" id="IPR001647">
    <property type="entry name" value="HTH_TetR"/>
</dbReference>
<dbReference type="RefSeq" id="WP_057917377.1">
    <property type="nucleotide sequence ID" value="NZ_CP011129.1"/>
</dbReference>
<dbReference type="SUPFAM" id="SSF46689">
    <property type="entry name" value="Homeodomain-like"/>
    <property type="match status" value="1"/>
</dbReference>
<dbReference type="GO" id="GO:0003700">
    <property type="term" value="F:DNA-binding transcription factor activity"/>
    <property type="evidence" value="ECO:0007669"/>
    <property type="project" value="TreeGrafter"/>
</dbReference>
<keyword evidence="2 4" id="KW-0238">DNA-binding</keyword>
<dbReference type="InterPro" id="IPR009057">
    <property type="entry name" value="Homeodomain-like_sf"/>
</dbReference>
<dbReference type="PRINTS" id="PR00455">
    <property type="entry name" value="HTHTETR"/>
</dbReference>
<evidence type="ECO:0000313" key="7">
    <source>
        <dbReference type="EMBL" id="ALN79912.1"/>
    </source>
</evidence>
<evidence type="ECO:0000256" key="3">
    <source>
        <dbReference type="ARBA" id="ARBA00023163"/>
    </source>
</evidence>
<dbReference type="STRING" id="84531.LA76x_1759"/>
<dbReference type="Proteomes" id="UP000060787">
    <property type="component" value="Chromosome"/>
</dbReference>
<evidence type="ECO:0000256" key="5">
    <source>
        <dbReference type="SAM" id="MobiDB-lite"/>
    </source>
</evidence>
<sequence>MPVPRSQPQPQPQPQPAPEAGRRERKRNQTLDHLAATAFGLFEARGFDAVTMEQIAEAADVAKGTLYNHFPVKEALLAHQFHGELASAMGAMKGRGASLGEPAGFVSGLSRWLEASAQWYQGRRAYLPHYLRFRFRQVDAAARARDDDGERSGMERLFEALIAAGQGSGELRDDLSPAHLASLLQHLHLAALMRWLASADGDLENEFAAIVDVFVHGASRLVGSRKPR</sequence>
<name>A0A0S2F8M3_LYSAN</name>
<dbReference type="InterPro" id="IPR050109">
    <property type="entry name" value="HTH-type_TetR-like_transc_reg"/>
</dbReference>
<dbReference type="PANTHER" id="PTHR30055:SF234">
    <property type="entry name" value="HTH-TYPE TRANSCRIPTIONAL REGULATOR BETI"/>
    <property type="match status" value="1"/>
</dbReference>
<evidence type="ECO:0000259" key="6">
    <source>
        <dbReference type="PROSITE" id="PS50977"/>
    </source>
</evidence>
<dbReference type="Gene3D" id="1.10.357.10">
    <property type="entry name" value="Tetracycline Repressor, domain 2"/>
    <property type="match status" value="1"/>
</dbReference>
<dbReference type="GO" id="GO:0000976">
    <property type="term" value="F:transcription cis-regulatory region binding"/>
    <property type="evidence" value="ECO:0007669"/>
    <property type="project" value="TreeGrafter"/>
</dbReference>
<dbReference type="Pfam" id="PF00440">
    <property type="entry name" value="TetR_N"/>
    <property type="match status" value="1"/>
</dbReference>
<evidence type="ECO:0000256" key="4">
    <source>
        <dbReference type="PROSITE-ProRule" id="PRU00335"/>
    </source>
</evidence>
<evidence type="ECO:0000256" key="1">
    <source>
        <dbReference type="ARBA" id="ARBA00023015"/>
    </source>
</evidence>
<dbReference type="SUPFAM" id="SSF48498">
    <property type="entry name" value="Tetracyclin repressor-like, C-terminal domain"/>
    <property type="match status" value="1"/>
</dbReference>
<protein>
    <submittedName>
        <fullName evidence="7">Bacterial regulatory, tetR family protein</fullName>
    </submittedName>
</protein>
<proteinExistence type="predicted"/>
<keyword evidence="3" id="KW-0804">Transcription</keyword>
<keyword evidence="8" id="KW-1185">Reference proteome</keyword>
<dbReference type="PROSITE" id="PS50977">
    <property type="entry name" value="HTH_TETR_2"/>
    <property type="match status" value="1"/>
</dbReference>
<evidence type="ECO:0000313" key="8">
    <source>
        <dbReference type="Proteomes" id="UP000060787"/>
    </source>
</evidence>
<dbReference type="InterPro" id="IPR036271">
    <property type="entry name" value="Tet_transcr_reg_TetR-rel_C_sf"/>
</dbReference>
<dbReference type="eggNOG" id="COG1309">
    <property type="taxonomic scope" value="Bacteria"/>
</dbReference>
<feature type="compositionally biased region" description="Pro residues" evidence="5">
    <location>
        <begin position="1"/>
        <end position="17"/>
    </location>
</feature>
<feature type="domain" description="HTH tetR-type" evidence="6">
    <location>
        <begin position="28"/>
        <end position="88"/>
    </location>
</feature>
<dbReference type="EMBL" id="CP011129">
    <property type="protein sequence ID" value="ALN79912.1"/>
    <property type="molecule type" value="Genomic_DNA"/>
</dbReference>
<dbReference type="KEGG" id="lab:LA76x_1759"/>
<organism evidence="7 8">
    <name type="scientific">Lysobacter antibioticus</name>
    <dbReference type="NCBI Taxonomy" id="84531"/>
    <lineage>
        <taxon>Bacteria</taxon>
        <taxon>Pseudomonadati</taxon>
        <taxon>Pseudomonadota</taxon>
        <taxon>Gammaproteobacteria</taxon>
        <taxon>Lysobacterales</taxon>
        <taxon>Lysobacteraceae</taxon>
        <taxon>Lysobacter</taxon>
    </lineage>
</organism>
<feature type="region of interest" description="Disordered" evidence="5">
    <location>
        <begin position="1"/>
        <end position="27"/>
    </location>
</feature>